<keyword evidence="3" id="KW-1185">Reference proteome</keyword>
<evidence type="ECO:0000256" key="1">
    <source>
        <dbReference type="SAM" id="MobiDB-lite"/>
    </source>
</evidence>
<feature type="region of interest" description="Disordered" evidence="1">
    <location>
        <begin position="1"/>
        <end position="101"/>
    </location>
</feature>
<reference evidence="2" key="3">
    <citation type="journal article" date="2017" name="Nature">
        <title>Genome sequence of the progenitor of the wheat D genome Aegilops tauschii.</title>
        <authorList>
            <person name="Luo M.C."/>
            <person name="Gu Y.Q."/>
            <person name="Puiu D."/>
            <person name="Wang H."/>
            <person name="Twardziok S.O."/>
            <person name="Deal K.R."/>
            <person name="Huo N."/>
            <person name="Zhu T."/>
            <person name="Wang L."/>
            <person name="Wang Y."/>
            <person name="McGuire P.E."/>
            <person name="Liu S."/>
            <person name="Long H."/>
            <person name="Ramasamy R.K."/>
            <person name="Rodriguez J.C."/>
            <person name="Van S.L."/>
            <person name="Yuan L."/>
            <person name="Wang Z."/>
            <person name="Xia Z."/>
            <person name="Xiao L."/>
            <person name="Anderson O.D."/>
            <person name="Ouyang S."/>
            <person name="Liang Y."/>
            <person name="Zimin A.V."/>
            <person name="Pertea G."/>
            <person name="Qi P."/>
            <person name="Bennetzen J.L."/>
            <person name="Dai X."/>
            <person name="Dawson M.W."/>
            <person name="Muller H.G."/>
            <person name="Kugler K."/>
            <person name="Rivarola-Duarte L."/>
            <person name="Spannagl M."/>
            <person name="Mayer K.F.X."/>
            <person name="Lu F.H."/>
            <person name="Bevan M.W."/>
            <person name="Leroy P."/>
            <person name="Li P."/>
            <person name="You F.M."/>
            <person name="Sun Q."/>
            <person name="Liu Z."/>
            <person name="Lyons E."/>
            <person name="Wicker T."/>
            <person name="Salzberg S.L."/>
            <person name="Devos K.M."/>
            <person name="Dvorak J."/>
        </authorList>
    </citation>
    <scope>NUCLEOTIDE SEQUENCE [LARGE SCALE GENOMIC DNA]</scope>
    <source>
        <strain evidence="2">cv. AL8/78</strain>
    </source>
</reference>
<feature type="compositionally biased region" description="Basic and acidic residues" evidence="1">
    <location>
        <begin position="1"/>
        <end position="14"/>
    </location>
</feature>
<dbReference type="EnsemblPlants" id="AET1Gv20196900.1">
    <property type="protein sequence ID" value="AET1Gv20196900.1"/>
    <property type="gene ID" value="AET1Gv20196900"/>
</dbReference>
<reference evidence="3" key="1">
    <citation type="journal article" date="2014" name="Science">
        <title>Ancient hybridizations among the ancestral genomes of bread wheat.</title>
        <authorList>
            <consortium name="International Wheat Genome Sequencing Consortium,"/>
            <person name="Marcussen T."/>
            <person name="Sandve S.R."/>
            <person name="Heier L."/>
            <person name="Spannagl M."/>
            <person name="Pfeifer M."/>
            <person name="Jakobsen K.S."/>
            <person name="Wulff B.B."/>
            <person name="Steuernagel B."/>
            <person name="Mayer K.F."/>
            <person name="Olsen O.A."/>
        </authorList>
    </citation>
    <scope>NUCLEOTIDE SEQUENCE [LARGE SCALE GENOMIC DNA]</scope>
    <source>
        <strain evidence="3">cv. AL8/78</strain>
    </source>
</reference>
<reference evidence="2" key="4">
    <citation type="submission" date="2019-03" db="UniProtKB">
        <authorList>
            <consortium name="EnsemblPlants"/>
        </authorList>
    </citation>
    <scope>IDENTIFICATION</scope>
</reference>
<evidence type="ECO:0000313" key="2">
    <source>
        <dbReference type="EnsemblPlants" id="AET1Gv20196900.1"/>
    </source>
</evidence>
<feature type="compositionally biased region" description="Polar residues" evidence="1">
    <location>
        <begin position="191"/>
        <end position="201"/>
    </location>
</feature>
<feature type="compositionally biased region" description="Basic and acidic residues" evidence="1">
    <location>
        <begin position="126"/>
        <end position="138"/>
    </location>
</feature>
<evidence type="ECO:0000313" key="3">
    <source>
        <dbReference type="Proteomes" id="UP000015105"/>
    </source>
</evidence>
<organism evidence="2 3">
    <name type="scientific">Aegilops tauschii subsp. strangulata</name>
    <name type="common">Goatgrass</name>
    <dbReference type="NCBI Taxonomy" id="200361"/>
    <lineage>
        <taxon>Eukaryota</taxon>
        <taxon>Viridiplantae</taxon>
        <taxon>Streptophyta</taxon>
        <taxon>Embryophyta</taxon>
        <taxon>Tracheophyta</taxon>
        <taxon>Spermatophyta</taxon>
        <taxon>Magnoliopsida</taxon>
        <taxon>Liliopsida</taxon>
        <taxon>Poales</taxon>
        <taxon>Poaceae</taxon>
        <taxon>BOP clade</taxon>
        <taxon>Pooideae</taxon>
        <taxon>Triticodae</taxon>
        <taxon>Triticeae</taxon>
        <taxon>Triticinae</taxon>
        <taxon>Aegilops</taxon>
    </lineage>
</organism>
<sequence>ADGKEVPADGKEGEPSSDLISGSHFPPDGPKEAHPPTKPYSAPTSARRRPPPPRRCAGVAAPPPRPRHRPLPRRHRPHRPRRPRTPPPGRPPRRAPRRRPRALLLYEAASDNRAYEEVIAECERGLRIDDPSDPEPHSLRLPAPDPDQLRAELRNRASALLRPARHRASSPPAGRVPNAAPPPPSTHPHTRLSQLGAQSTMEGHGRGRRASSG</sequence>
<reference evidence="2" key="5">
    <citation type="journal article" date="2021" name="G3 (Bethesda)">
        <title>Aegilops tauschii genome assembly Aet v5.0 features greater sequence contiguity and improved annotation.</title>
        <authorList>
            <person name="Wang L."/>
            <person name="Zhu T."/>
            <person name="Rodriguez J.C."/>
            <person name="Deal K.R."/>
            <person name="Dubcovsky J."/>
            <person name="McGuire P.E."/>
            <person name="Lux T."/>
            <person name="Spannagl M."/>
            <person name="Mayer K.F.X."/>
            <person name="Baldrich P."/>
            <person name="Meyers B.C."/>
            <person name="Huo N."/>
            <person name="Gu Y.Q."/>
            <person name="Zhou H."/>
            <person name="Devos K.M."/>
            <person name="Bennetzen J.L."/>
            <person name="Unver T."/>
            <person name="Budak H."/>
            <person name="Gulick P.J."/>
            <person name="Galiba G."/>
            <person name="Kalapos B."/>
            <person name="Nelson D.R."/>
            <person name="Li P."/>
            <person name="You F.M."/>
            <person name="Luo M.C."/>
            <person name="Dvorak J."/>
        </authorList>
    </citation>
    <scope>NUCLEOTIDE SEQUENCE [LARGE SCALE GENOMIC DNA]</scope>
    <source>
        <strain evidence="2">cv. AL8/78</strain>
    </source>
</reference>
<name>A0A452XWW7_AEGTS</name>
<feature type="compositionally biased region" description="Basic residues" evidence="1">
    <location>
        <begin position="65"/>
        <end position="84"/>
    </location>
</feature>
<proteinExistence type="predicted"/>
<dbReference type="STRING" id="200361.A0A452XWW7"/>
<dbReference type="AlphaFoldDB" id="A0A452XWW7"/>
<dbReference type="Gramene" id="AET1Gv20196900.1">
    <property type="protein sequence ID" value="AET1Gv20196900.1"/>
    <property type="gene ID" value="AET1Gv20196900"/>
</dbReference>
<dbReference type="Proteomes" id="UP000015105">
    <property type="component" value="Chromosome 1D"/>
</dbReference>
<feature type="compositionally biased region" description="Basic residues" evidence="1">
    <location>
        <begin position="91"/>
        <end position="101"/>
    </location>
</feature>
<feature type="region of interest" description="Disordered" evidence="1">
    <location>
        <begin position="126"/>
        <end position="213"/>
    </location>
</feature>
<protein>
    <submittedName>
        <fullName evidence="2">Uncharacterized protein</fullName>
    </submittedName>
</protein>
<reference evidence="3" key="2">
    <citation type="journal article" date="2017" name="Nat. Plants">
        <title>The Aegilops tauschii genome reveals multiple impacts of transposons.</title>
        <authorList>
            <person name="Zhao G."/>
            <person name="Zou C."/>
            <person name="Li K."/>
            <person name="Wang K."/>
            <person name="Li T."/>
            <person name="Gao L."/>
            <person name="Zhang X."/>
            <person name="Wang H."/>
            <person name="Yang Z."/>
            <person name="Liu X."/>
            <person name="Jiang W."/>
            <person name="Mao L."/>
            <person name="Kong X."/>
            <person name="Jiao Y."/>
            <person name="Jia J."/>
        </authorList>
    </citation>
    <scope>NUCLEOTIDE SEQUENCE [LARGE SCALE GENOMIC DNA]</scope>
    <source>
        <strain evidence="3">cv. AL8/78</strain>
    </source>
</reference>
<accession>A0A452XWW7</accession>